<organism evidence="3 4">
    <name type="scientific">Paracraurococcus lichenis</name>
    <dbReference type="NCBI Taxonomy" id="3064888"/>
    <lineage>
        <taxon>Bacteria</taxon>
        <taxon>Pseudomonadati</taxon>
        <taxon>Pseudomonadota</taxon>
        <taxon>Alphaproteobacteria</taxon>
        <taxon>Acetobacterales</taxon>
        <taxon>Roseomonadaceae</taxon>
        <taxon>Paracraurococcus</taxon>
    </lineage>
</organism>
<feature type="domain" description="Fe2OG dioxygenase" evidence="2">
    <location>
        <begin position="109"/>
        <end position="210"/>
    </location>
</feature>
<evidence type="ECO:0000313" key="3">
    <source>
        <dbReference type="EMBL" id="MDO9713651.1"/>
    </source>
</evidence>
<comment type="caution">
    <text evidence="3">The sequence shown here is derived from an EMBL/GenBank/DDBJ whole genome shotgun (WGS) entry which is preliminary data.</text>
</comment>
<evidence type="ECO:0000313" key="4">
    <source>
        <dbReference type="Proteomes" id="UP001243009"/>
    </source>
</evidence>
<keyword evidence="4" id="KW-1185">Reference proteome</keyword>
<dbReference type="PANTHER" id="PTHR33099:SF7">
    <property type="entry name" value="MYND-TYPE DOMAIN-CONTAINING PROTEIN"/>
    <property type="match status" value="1"/>
</dbReference>
<dbReference type="PANTHER" id="PTHR33099">
    <property type="entry name" value="FE2OG DIOXYGENASE DOMAIN-CONTAINING PROTEIN"/>
    <property type="match status" value="1"/>
</dbReference>
<keyword evidence="3" id="KW-0560">Oxidoreductase</keyword>
<dbReference type="EC" id="1.14.11.-" evidence="3"/>
<name>A0ABT9EC46_9PROT</name>
<proteinExistence type="predicted"/>
<sequence>MTTIPADLAALLATVRRPGDFFAAGTAELLAPLLEVEGVGPVALPLLPTQAGQLAAVAEPAPYGRGAETLIDPAVRHCRQIGPDRVHIRGRHWARTLEAIVARAAEGLGVDGPVAAEFYKLLLYEEGGFFVGHRDTEKVPGMFATLVVALPSSFAGGELVVRHKDREARLGLQCDDPAEVAFAAFYADCVHEVLPVTEGCRLILVYNLVRRGRGRAPEPPDYAAEQARATVLLQRWRRGKGGEEDDTPEKLVYPLEHAYTPAELGFAALKGADAAVAAVLAAATREARCDLHLALLTVEESGAAEYAESYGSRRGRWDTEEDEFEAGEVFDRSMTLSDWRRPDGGAPALGEIPVEAEEFVPPDACDDLEPDEEHFREATGNEGASFERSYRRAALVLWPSDRVFAVLSQAGLRVTLPYLDGLAGRWAEGGGEQTSPLWREAHDLAGHMLAQWPRRDGYPRSDETPGDTARMLDLLTRLDDTALIERFLAEVTAAGVYGKGDNAAIVAALGRLPPPRAAGRGAGRAHPVRDGHLQLRRLRRPPGPDGCRPGSAARFRPCRRRNQADRGAPGEPCPRGAG</sequence>
<dbReference type="PROSITE" id="PS51471">
    <property type="entry name" value="FE2OG_OXY"/>
    <property type="match status" value="1"/>
</dbReference>
<dbReference type="EMBL" id="JAUTWS010000108">
    <property type="protein sequence ID" value="MDO9713651.1"/>
    <property type="molecule type" value="Genomic_DNA"/>
</dbReference>
<protein>
    <submittedName>
        <fullName evidence="3">2OG-Fe(II) oxygenase</fullName>
        <ecNumber evidence="3">1.14.11.-</ecNumber>
    </submittedName>
</protein>
<feature type="region of interest" description="Disordered" evidence="1">
    <location>
        <begin position="516"/>
        <end position="578"/>
    </location>
</feature>
<reference evidence="3 4" key="1">
    <citation type="submission" date="2023-08" db="EMBL/GenBank/DDBJ databases">
        <title>The draft genome sequence of Paracraurococcus sp. LOR1-02.</title>
        <authorList>
            <person name="Kingkaew E."/>
            <person name="Tanasupawat S."/>
        </authorList>
    </citation>
    <scope>NUCLEOTIDE SEQUENCE [LARGE SCALE GENOMIC DNA]</scope>
    <source>
        <strain evidence="3 4">LOR1-02</strain>
    </source>
</reference>
<dbReference type="Gene3D" id="2.60.120.620">
    <property type="entry name" value="q2cbj1_9rhob like domain"/>
    <property type="match status" value="1"/>
</dbReference>
<dbReference type="Pfam" id="PF13640">
    <property type="entry name" value="2OG-FeII_Oxy_3"/>
    <property type="match status" value="1"/>
</dbReference>
<dbReference type="InterPro" id="IPR005123">
    <property type="entry name" value="Oxoglu/Fe-dep_dioxygenase_dom"/>
</dbReference>
<dbReference type="InterPro" id="IPR044862">
    <property type="entry name" value="Pro_4_hyd_alph_FE2OG_OXY"/>
</dbReference>
<dbReference type="RefSeq" id="WP_305108507.1">
    <property type="nucleotide sequence ID" value="NZ_JAUTWS010000108.1"/>
</dbReference>
<accession>A0ABT9EC46</accession>
<evidence type="ECO:0000259" key="2">
    <source>
        <dbReference type="PROSITE" id="PS51471"/>
    </source>
</evidence>
<dbReference type="Proteomes" id="UP001243009">
    <property type="component" value="Unassembled WGS sequence"/>
</dbReference>
<evidence type="ECO:0000256" key="1">
    <source>
        <dbReference type="SAM" id="MobiDB-lite"/>
    </source>
</evidence>
<dbReference type="GO" id="GO:0016491">
    <property type="term" value="F:oxidoreductase activity"/>
    <property type="evidence" value="ECO:0007669"/>
    <property type="project" value="UniProtKB-KW"/>
</dbReference>
<gene>
    <name evidence="3" type="ORF">Q7A36_35375</name>
</gene>